<dbReference type="InterPro" id="IPR001460">
    <property type="entry name" value="PCN-bd_Tpept"/>
</dbReference>
<gene>
    <name evidence="2" type="primary">pbpA_8</name>
    <name evidence="2" type="ORF">SDC9_176770</name>
</gene>
<reference evidence="2" key="1">
    <citation type="submission" date="2019-08" db="EMBL/GenBank/DDBJ databases">
        <authorList>
            <person name="Kucharzyk K."/>
            <person name="Murdoch R.W."/>
            <person name="Higgins S."/>
            <person name="Loffler F."/>
        </authorList>
    </citation>
    <scope>NUCLEOTIDE SEQUENCE</scope>
</reference>
<evidence type="ECO:0000313" key="2">
    <source>
        <dbReference type="EMBL" id="MPN29318.1"/>
    </source>
</evidence>
<name>A0A645GR00_9ZZZZ</name>
<dbReference type="PANTHER" id="PTHR30627">
    <property type="entry name" value="PEPTIDOGLYCAN D,D-TRANSPEPTIDASE"/>
    <property type="match status" value="1"/>
</dbReference>
<feature type="domain" description="Penicillin-binding protein transpeptidase" evidence="1">
    <location>
        <begin position="1"/>
        <end position="206"/>
    </location>
</feature>
<sequence length="214" mass="23283">MNLESAFIHSCNTYFGVMSTRLGGTALSQYAKNFLYNTDFNFSDFLLYSSQFESSDNLGDVAWAGIGQYNDLITPMHNAMIAASIGNDGKMMEPKLLLDVFHGGNSVYTYSENTLTTTVQFDTAEKLKQFMKETVLEGTGTSAQIDGYSVCGKTGTAEYVEDDETKNHSWFVGFIEDNKHPIAISVILEGAGYGSAHAAPSAGDVLSYAIDLGY</sequence>
<dbReference type="Gene3D" id="3.40.710.10">
    <property type="entry name" value="DD-peptidase/beta-lactamase superfamily"/>
    <property type="match status" value="1"/>
</dbReference>
<proteinExistence type="predicted"/>
<dbReference type="GO" id="GO:0071972">
    <property type="term" value="F:peptidoglycan L,D-transpeptidase activity"/>
    <property type="evidence" value="ECO:0007669"/>
    <property type="project" value="TreeGrafter"/>
</dbReference>
<dbReference type="GO" id="GO:0071555">
    <property type="term" value="P:cell wall organization"/>
    <property type="evidence" value="ECO:0007669"/>
    <property type="project" value="TreeGrafter"/>
</dbReference>
<evidence type="ECO:0000259" key="1">
    <source>
        <dbReference type="Pfam" id="PF00905"/>
    </source>
</evidence>
<dbReference type="EMBL" id="VSSQ01079941">
    <property type="protein sequence ID" value="MPN29318.1"/>
    <property type="molecule type" value="Genomic_DNA"/>
</dbReference>
<dbReference type="InterPro" id="IPR012338">
    <property type="entry name" value="Beta-lactam/transpept-like"/>
</dbReference>
<dbReference type="Pfam" id="PF00905">
    <property type="entry name" value="Transpeptidase"/>
    <property type="match status" value="1"/>
</dbReference>
<dbReference type="GO" id="GO:0005886">
    <property type="term" value="C:plasma membrane"/>
    <property type="evidence" value="ECO:0007669"/>
    <property type="project" value="TreeGrafter"/>
</dbReference>
<dbReference type="SUPFAM" id="SSF56601">
    <property type="entry name" value="beta-lactamase/transpeptidase-like"/>
    <property type="match status" value="1"/>
</dbReference>
<protein>
    <submittedName>
        <fullName evidence="2">Penicillin-binding protein A</fullName>
    </submittedName>
</protein>
<accession>A0A645GR00</accession>
<dbReference type="AlphaFoldDB" id="A0A645GR00"/>
<comment type="caution">
    <text evidence="2">The sequence shown here is derived from an EMBL/GenBank/DDBJ whole genome shotgun (WGS) entry which is preliminary data.</text>
</comment>
<dbReference type="PANTHER" id="PTHR30627:SF24">
    <property type="entry name" value="PENICILLIN-BINDING PROTEIN 4B"/>
    <property type="match status" value="1"/>
</dbReference>
<dbReference type="GO" id="GO:0008658">
    <property type="term" value="F:penicillin binding"/>
    <property type="evidence" value="ECO:0007669"/>
    <property type="project" value="InterPro"/>
</dbReference>
<dbReference type="Gene3D" id="3.90.1310.10">
    <property type="entry name" value="Penicillin-binding protein 2a (Domain 2)"/>
    <property type="match status" value="1"/>
</dbReference>
<dbReference type="InterPro" id="IPR050515">
    <property type="entry name" value="Beta-lactam/transpept"/>
</dbReference>
<organism evidence="2">
    <name type="scientific">bioreactor metagenome</name>
    <dbReference type="NCBI Taxonomy" id="1076179"/>
    <lineage>
        <taxon>unclassified sequences</taxon>
        <taxon>metagenomes</taxon>
        <taxon>ecological metagenomes</taxon>
    </lineage>
</organism>